<accession>A0A8G1EHI4</accession>
<dbReference type="SUPFAM" id="SSF54211">
    <property type="entry name" value="Ribosomal protein S5 domain 2-like"/>
    <property type="match status" value="1"/>
</dbReference>
<dbReference type="GO" id="GO:0006446">
    <property type="term" value="P:regulation of translational initiation"/>
    <property type="evidence" value="ECO:0007669"/>
    <property type="project" value="TreeGrafter"/>
</dbReference>
<proteinExistence type="inferred from homology"/>
<dbReference type="InterPro" id="IPR036956">
    <property type="entry name" value="Impact_N_sf"/>
</dbReference>
<evidence type="ECO:0000259" key="2">
    <source>
        <dbReference type="Pfam" id="PF01205"/>
    </source>
</evidence>
<dbReference type="Gene3D" id="3.30.230.30">
    <property type="entry name" value="Impact, N-terminal domain"/>
    <property type="match status" value="1"/>
</dbReference>
<name>A0A8G1EHI4_9EURY</name>
<comment type="similarity">
    <text evidence="1">Belongs to the IMPACT family.</text>
</comment>
<dbReference type="InterPro" id="IPR001498">
    <property type="entry name" value="Impact_N"/>
</dbReference>
<feature type="domain" description="Impact N-terminal" evidence="2">
    <location>
        <begin position="12"/>
        <end position="114"/>
    </location>
</feature>
<dbReference type="Pfam" id="PF01205">
    <property type="entry name" value="Impact_N"/>
    <property type="match status" value="1"/>
</dbReference>
<reference evidence="3" key="2">
    <citation type="submission" date="2019-03" db="EMBL/GenBank/DDBJ databases">
        <authorList>
            <person name="Chen S.-C."/>
            <person name="Wu S.-Y."/>
            <person name="Lai M.-C."/>
        </authorList>
    </citation>
    <scope>NUCLEOTIDE SEQUENCE</scope>
    <source>
        <strain evidence="3">ML15</strain>
    </source>
</reference>
<evidence type="ECO:0000313" key="4">
    <source>
        <dbReference type="Proteomes" id="UP000826709"/>
    </source>
</evidence>
<dbReference type="Proteomes" id="UP000826709">
    <property type="component" value="Chromosome"/>
</dbReference>
<evidence type="ECO:0000256" key="1">
    <source>
        <dbReference type="ARBA" id="ARBA00007665"/>
    </source>
</evidence>
<sequence>MRELAAVKTEVKRSRFYAHLYALDDPDEIAEVLDLHRKMYRKAAHHCSAVRFLPGRDPVEATKNDGEVGHPGKAILGVLEKHALDHHALVVSRLFGGIKLGPGGVTRAFRDAGESVAEYYLHEG</sequence>
<dbReference type="InterPro" id="IPR023582">
    <property type="entry name" value="Impact"/>
</dbReference>
<organism evidence="3 4">
    <name type="scientific">Methanofollis formosanus</name>
    <dbReference type="NCBI Taxonomy" id="299308"/>
    <lineage>
        <taxon>Archaea</taxon>
        <taxon>Methanobacteriati</taxon>
        <taxon>Methanobacteriota</taxon>
        <taxon>Stenosarchaea group</taxon>
        <taxon>Methanomicrobia</taxon>
        <taxon>Methanomicrobiales</taxon>
        <taxon>Methanomicrobiaceae</taxon>
        <taxon>Methanofollis</taxon>
    </lineage>
</organism>
<dbReference type="RefSeq" id="WP_220681619.1">
    <property type="nucleotide sequence ID" value="NZ_CP037968.1"/>
</dbReference>
<dbReference type="PANTHER" id="PTHR16301:SF20">
    <property type="entry name" value="IMPACT FAMILY MEMBER YIGZ"/>
    <property type="match status" value="1"/>
</dbReference>
<gene>
    <name evidence="3" type="ORF">E2N92_13160</name>
</gene>
<dbReference type="AlphaFoldDB" id="A0A8G1EHI4"/>
<dbReference type="KEGG" id="mfk:E2N92_13160"/>
<dbReference type="PANTHER" id="PTHR16301">
    <property type="entry name" value="IMPACT-RELATED"/>
    <property type="match status" value="1"/>
</dbReference>
<protein>
    <submittedName>
        <fullName evidence="3">YigZ family protein</fullName>
    </submittedName>
</protein>
<dbReference type="EMBL" id="CP037968">
    <property type="protein sequence ID" value="QYZ80309.1"/>
    <property type="molecule type" value="Genomic_DNA"/>
</dbReference>
<reference evidence="3" key="1">
    <citation type="journal article" date="2005" name="Int. J. Syst. Evol. Microbiol.">
        <title>Methanofollis formosanus sp. nov., isolated from a fish pond.</title>
        <authorList>
            <person name="Wu S.Y."/>
            <person name="Chen S.C."/>
            <person name="Lai M.C."/>
        </authorList>
    </citation>
    <scope>NUCLEOTIDE SEQUENCE</scope>
    <source>
        <strain evidence="3">ML15</strain>
    </source>
</reference>
<keyword evidence="4" id="KW-1185">Reference proteome</keyword>
<evidence type="ECO:0000313" key="3">
    <source>
        <dbReference type="EMBL" id="QYZ80309.1"/>
    </source>
</evidence>
<dbReference type="GO" id="GO:0005737">
    <property type="term" value="C:cytoplasm"/>
    <property type="evidence" value="ECO:0007669"/>
    <property type="project" value="TreeGrafter"/>
</dbReference>
<dbReference type="OrthoDB" id="121633at2157"/>
<dbReference type="InterPro" id="IPR020568">
    <property type="entry name" value="Ribosomal_Su5_D2-typ_SF"/>
</dbReference>